<evidence type="ECO:0000313" key="4">
    <source>
        <dbReference type="EMBL" id="ANI92931.1"/>
    </source>
</evidence>
<evidence type="ECO:0000256" key="2">
    <source>
        <dbReference type="SAM" id="SignalP"/>
    </source>
</evidence>
<feature type="signal peptide" evidence="2">
    <location>
        <begin position="1"/>
        <end position="31"/>
    </location>
</feature>
<dbReference type="STRING" id="499555.BJL86_2164"/>
<reference evidence="4 5" key="1">
    <citation type="submission" date="2016-06" db="EMBL/GenBank/DDBJ databases">
        <title>Complete genome sequence of a saline-alkali tolerant type strain Dietzia timorensis ID05-A0528T.</title>
        <authorList>
            <person name="Wu X."/>
        </authorList>
    </citation>
    <scope>NUCLEOTIDE SEQUENCE [LARGE SCALE GENOMIC DNA]</scope>
    <source>
        <strain evidence="4 5">ID05-A0528</strain>
    </source>
</reference>
<dbReference type="AlphaFoldDB" id="A0A173LN23"/>
<sequence length="335" mass="36030">MSIFTASATRAGRTTFLAAGLAATLTLAACATDTDSAADQQAAEGAVTVTNCGEEITFGQAPEKVVTYFQHPTEMLLALGLEDKIVGHVYPDNEPLPEYADAYNALNEISETDTSFENLLTLEPDLIYGGYASAFSAEDGRDRQKFEDAGINTFLTAESCADAEPATLDDVYEEIRTLGQIFRIEDRADQLANDLEGQIEDTEAALKGVDPADVFVYDSGDDAPMTVGGTGIGNEVIERAGGTNIFEDQEGTFVDVSWEQVIQRNPDTIVILDYAGQQSPEDKEAALKARPDLRDVTAIKEGNFVHMTLMDTVLGVRAPMAVNTLAADLHPEVLE</sequence>
<dbReference type="PROSITE" id="PS50983">
    <property type="entry name" value="FE_B12_PBP"/>
    <property type="match status" value="1"/>
</dbReference>
<dbReference type="Proteomes" id="UP000186104">
    <property type="component" value="Chromosome"/>
</dbReference>
<evidence type="ECO:0000256" key="1">
    <source>
        <dbReference type="ARBA" id="ARBA00008814"/>
    </source>
</evidence>
<dbReference type="SUPFAM" id="SSF53807">
    <property type="entry name" value="Helical backbone' metal receptor"/>
    <property type="match status" value="1"/>
</dbReference>
<organism evidence="4 5">
    <name type="scientific">Dietzia timorensis</name>
    <dbReference type="NCBI Taxonomy" id="499555"/>
    <lineage>
        <taxon>Bacteria</taxon>
        <taxon>Bacillati</taxon>
        <taxon>Actinomycetota</taxon>
        <taxon>Actinomycetes</taxon>
        <taxon>Mycobacteriales</taxon>
        <taxon>Dietziaceae</taxon>
        <taxon>Dietzia</taxon>
    </lineage>
</organism>
<keyword evidence="5" id="KW-1185">Reference proteome</keyword>
<protein>
    <submittedName>
        <fullName evidence="4">Putative ABC transporter substrate-binding lipoprotein YvrC</fullName>
    </submittedName>
</protein>
<dbReference type="Pfam" id="PF01497">
    <property type="entry name" value="Peripla_BP_2"/>
    <property type="match status" value="1"/>
</dbReference>
<proteinExistence type="inferred from homology"/>
<gene>
    <name evidence="4" type="ORF">BJL86_2164</name>
</gene>
<comment type="similarity">
    <text evidence="1">Belongs to the bacterial solute-binding protein 8 family.</text>
</comment>
<name>A0A173LN23_9ACTN</name>
<feature type="chain" id="PRO_5038704064" evidence="2">
    <location>
        <begin position="32"/>
        <end position="335"/>
    </location>
</feature>
<dbReference type="PANTHER" id="PTHR30535:SF7">
    <property type="entry name" value="IRON(III) DICITRATE-BINDING PROTEIN"/>
    <property type="match status" value="1"/>
</dbReference>
<dbReference type="PANTHER" id="PTHR30535">
    <property type="entry name" value="VITAMIN B12-BINDING PROTEIN"/>
    <property type="match status" value="1"/>
</dbReference>
<dbReference type="InterPro" id="IPR002491">
    <property type="entry name" value="ABC_transptr_periplasmic_BD"/>
</dbReference>
<keyword evidence="4" id="KW-0449">Lipoprotein</keyword>
<dbReference type="OrthoDB" id="9797850at2"/>
<dbReference type="CDD" id="cd01148">
    <property type="entry name" value="TroA_a"/>
    <property type="match status" value="1"/>
</dbReference>
<dbReference type="EMBL" id="CP015961">
    <property type="protein sequence ID" value="ANI92931.1"/>
    <property type="molecule type" value="Genomic_DNA"/>
</dbReference>
<dbReference type="InterPro" id="IPR050902">
    <property type="entry name" value="ABC_Transporter_SBP"/>
</dbReference>
<accession>A0A173LN23</accession>
<dbReference type="RefSeq" id="WP_082908648.1">
    <property type="nucleotide sequence ID" value="NZ_CP015961.1"/>
</dbReference>
<keyword evidence="2" id="KW-0732">Signal</keyword>
<evidence type="ECO:0000259" key="3">
    <source>
        <dbReference type="PROSITE" id="PS50983"/>
    </source>
</evidence>
<dbReference type="Gene3D" id="3.40.50.1980">
    <property type="entry name" value="Nitrogenase molybdenum iron protein domain"/>
    <property type="match status" value="2"/>
</dbReference>
<feature type="domain" description="Fe/B12 periplasmic-binding" evidence="3">
    <location>
        <begin position="64"/>
        <end position="335"/>
    </location>
</feature>
<evidence type="ECO:0000313" key="5">
    <source>
        <dbReference type="Proteomes" id="UP000186104"/>
    </source>
</evidence>
<dbReference type="KEGG" id="dtm:BJL86_2164"/>